<accession>A0A4S4NFP4</accession>
<evidence type="ECO:0000313" key="1">
    <source>
        <dbReference type="EMBL" id="THH38426.1"/>
    </source>
</evidence>
<dbReference type="SUPFAM" id="SSF158682">
    <property type="entry name" value="TerB-like"/>
    <property type="match status" value="1"/>
</dbReference>
<dbReference type="EMBL" id="SRKY01000001">
    <property type="protein sequence ID" value="THH38426.1"/>
    <property type="molecule type" value="Genomic_DNA"/>
</dbReference>
<dbReference type="CDD" id="cd07178">
    <property type="entry name" value="terB_like_YebE"/>
    <property type="match status" value="1"/>
</dbReference>
<gene>
    <name evidence="1" type="ORF">E4Z66_02320</name>
</gene>
<sequence>MSLVKTLAKVAVGVAIAKGASSLMKGSANSGAGQVSGGGGGLGDMLKNMMPPNAGTGTAYGGANSPAGGGIEDMLGGLLGGGAAGGGLGQGGLGGLLDQISGGTSGKGGNLQDLLSGLAGGGAAAGGLGKLLGGLTGQPSAPETAGFGEVLNSQFEETPVAAIEPSADQEAAAALMLRAMIQAAKSDGSFDADEQAKLIERLGGDVDASERAFVEQELAKPVDVDALVQDTPKALAPQVYAMSLLGIDLDTQPEAQYLHQLAQGFGLDAATVNAVHEQMGVPALYQ</sequence>
<name>A0A4S4NFP4_9RHOB</name>
<evidence type="ECO:0000313" key="2">
    <source>
        <dbReference type="Proteomes" id="UP000306602"/>
    </source>
</evidence>
<dbReference type="Pfam" id="PF04391">
    <property type="entry name" value="DUF533"/>
    <property type="match status" value="1"/>
</dbReference>
<reference evidence="1 2" key="1">
    <citation type="submission" date="2019-04" db="EMBL/GenBank/DDBJ databases">
        <title>Shimia ponticola sp. nov., isolated from seawater.</title>
        <authorList>
            <person name="Kim Y.-O."/>
            <person name="Yoon J.-H."/>
        </authorList>
    </citation>
    <scope>NUCLEOTIDE SEQUENCE [LARGE SCALE GENOMIC DNA]</scope>
    <source>
        <strain evidence="1 2">MYP11</strain>
    </source>
</reference>
<comment type="caution">
    <text evidence="1">The sequence shown here is derived from an EMBL/GenBank/DDBJ whole genome shotgun (WGS) entry which is preliminary data.</text>
</comment>
<dbReference type="OrthoDB" id="7866618at2"/>
<keyword evidence="2" id="KW-1185">Reference proteome</keyword>
<dbReference type="InterPro" id="IPR007486">
    <property type="entry name" value="YebE"/>
</dbReference>
<dbReference type="Proteomes" id="UP000306602">
    <property type="component" value="Unassembled WGS sequence"/>
</dbReference>
<proteinExistence type="predicted"/>
<dbReference type="AlphaFoldDB" id="A0A4S4NFP4"/>
<dbReference type="InterPro" id="IPR029024">
    <property type="entry name" value="TerB-like"/>
</dbReference>
<organism evidence="1 2">
    <name type="scientific">Aliishimia ponticola</name>
    <dbReference type="NCBI Taxonomy" id="2499833"/>
    <lineage>
        <taxon>Bacteria</taxon>
        <taxon>Pseudomonadati</taxon>
        <taxon>Pseudomonadota</taxon>
        <taxon>Alphaproteobacteria</taxon>
        <taxon>Rhodobacterales</taxon>
        <taxon>Paracoccaceae</taxon>
        <taxon>Aliishimia</taxon>
    </lineage>
</organism>
<protein>
    <submittedName>
        <fullName evidence="1">Tellurite resistance TerB family protein</fullName>
    </submittedName>
</protein>
<dbReference type="RefSeq" id="WP_136461319.1">
    <property type="nucleotide sequence ID" value="NZ_SRKY01000001.1"/>
</dbReference>